<reference evidence="1 2" key="1">
    <citation type="submission" date="2011-02" db="EMBL/GenBank/DDBJ databases">
        <title>The Genome Sequence of Sphaeroforma arctica JP610.</title>
        <authorList>
            <consortium name="The Broad Institute Genome Sequencing Platform"/>
            <person name="Russ C."/>
            <person name="Cuomo C."/>
            <person name="Young S.K."/>
            <person name="Zeng Q."/>
            <person name="Gargeya S."/>
            <person name="Alvarado L."/>
            <person name="Berlin A."/>
            <person name="Chapman S.B."/>
            <person name="Chen Z."/>
            <person name="Freedman E."/>
            <person name="Gellesch M."/>
            <person name="Goldberg J."/>
            <person name="Griggs A."/>
            <person name="Gujja S."/>
            <person name="Heilman E."/>
            <person name="Heiman D."/>
            <person name="Howarth C."/>
            <person name="Mehta T."/>
            <person name="Neiman D."/>
            <person name="Pearson M."/>
            <person name="Roberts A."/>
            <person name="Saif S."/>
            <person name="Shea T."/>
            <person name="Shenoy N."/>
            <person name="Sisk P."/>
            <person name="Stolte C."/>
            <person name="Sykes S."/>
            <person name="White J."/>
            <person name="Yandava C."/>
            <person name="Burger G."/>
            <person name="Gray M.W."/>
            <person name="Holland P.W.H."/>
            <person name="King N."/>
            <person name="Lang F.B.F."/>
            <person name="Roger A.J."/>
            <person name="Ruiz-Trillo I."/>
            <person name="Haas B."/>
            <person name="Nusbaum C."/>
            <person name="Birren B."/>
        </authorList>
    </citation>
    <scope>NUCLEOTIDE SEQUENCE [LARGE SCALE GENOMIC DNA]</scope>
    <source>
        <strain evidence="1 2">JP610</strain>
    </source>
</reference>
<feature type="non-terminal residue" evidence="1">
    <location>
        <position position="1"/>
    </location>
</feature>
<dbReference type="GO" id="GO:0008081">
    <property type="term" value="F:phosphoric diester hydrolase activity"/>
    <property type="evidence" value="ECO:0007669"/>
    <property type="project" value="InterPro"/>
</dbReference>
<dbReference type="RefSeq" id="XP_014151679.1">
    <property type="nucleotide sequence ID" value="XM_014296204.1"/>
</dbReference>
<sequence>LHLYLYVYQVIIQPEKNKLYACTRLHSNVESPHLPYTWTRAHAHHFTADTMDLVDDAEHWMQSMYAILKERRLIDVRMPGTHHSDSHPFKGHIPIVSYIDRKLSKCQGCSIEFQLKNGMISKQEGHLYINLNSVKKHERIMK</sequence>
<dbReference type="InterPro" id="IPR017946">
    <property type="entry name" value="PLC-like_Pdiesterase_TIM-brl"/>
</dbReference>
<accession>A0A0L0FLX2</accession>
<dbReference type="GO" id="GO:0006629">
    <property type="term" value="P:lipid metabolic process"/>
    <property type="evidence" value="ECO:0007669"/>
    <property type="project" value="InterPro"/>
</dbReference>
<evidence type="ECO:0000313" key="2">
    <source>
        <dbReference type="Proteomes" id="UP000054560"/>
    </source>
</evidence>
<organism evidence="1 2">
    <name type="scientific">Sphaeroforma arctica JP610</name>
    <dbReference type="NCBI Taxonomy" id="667725"/>
    <lineage>
        <taxon>Eukaryota</taxon>
        <taxon>Ichthyosporea</taxon>
        <taxon>Ichthyophonida</taxon>
        <taxon>Sphaeroforma</taxon>
    </lineage>
</organism>
<feature type="non-terminal residue" evidence="1">
    <location>
        <position position="142"/>
    </location>
</feature>
<dbReference type="AlphaFoldDB" id="A0A0L0FLX2"/>
<protein>
    <submittedName>
        <fullName evidence="1">Uncharacterized protein</fullName>
    </submittedName>
</protein>
<dbReference type="Gene3D" id="3.20.20.190">
    <property type="entry name" value="Phosphatidylinositol (PI) phosphodiesterase"/>
    <property type="match status" value="1"/>
</dbReference>
<dbReference type="EMBL" id="KQ242634">
    <property type="protein sequence ID" value="KNC77777.1"/>
    <property type="molecule type" value="Genomic_DNA"/>
</dbReference>
<keyword evidence="2" id="KW-1185">Reference proteome</keyword>
<dbReference type="SUPFAM" id="SSF51695">
    <property type="entry name" value="PLC-like phosphodiesterases"/>
    <property type="match status" value="1"/>
</dbReference>
<dbReference type="Proteomes" id="UP000054560">
    <property type="component" value="Unassembled WGS sequence"/>
</dbReference>
<dbReference type="GeneID" id="25910274"/>
<name>A0A0L0FLX2_9EUKA</name>
<proteinExistence type="predicted"/>
<gene>
    <name evidence="1" type="ORF">SARC_09770</name>
</gene>
<evidence type="ECO:0000313" key="1">
    <source>
        <dbReference type="EMBL" id="KNC77777.1"/>
    </source>
</evidence>